<dbReference type="PANTHER" id="PTHR36849">
    <property type="entry name" value="CYTOPLASMIC PROTEIN-RELATED"/>
    <property type="match status" value="1"/>
</dbReference>
<evidence type="ECO:0000313" key="1">
    <source>
        <dbReference type="EMBL" id="KTD22579.1"/>
    </source>
</evidence>
<dbReference type="EMBL" id="LNYK01000007">
    <property type="protein sequence ID" value="KTD22579.1"/>
    <property type="molecule type" value="Genomic_DNA"/>
</dbReference>
<dbReference type="GO" id="GO:0032259">
    <property type="term" value="P:methylation"/>
    <property type="evidence" value="ECO:0007669"/>
    <property type="project" value="UniProtKB-KW"/>
</dbReference>
<proteinExistence type="predicted"/>
<comment type="caution">
    <text evidence="1">The sequence shown here is derived from an EMBL/GenBank/DDBJ whole genome shotgun (WGS) entry which is preliminary data.</text>
</comment>
<reference evidence="1 2" key="1">
    <citation type="submission" date="2015-11" db="EMBL/GenBank/DDBJ databases">
        <title>Genomic analysis of 38 Legionella species identifies large and diverse effector repertoires.</title>
        <authorList>
            <person name="Burstein D."/>
            <person name="Amaro F."/>
            <person name="Zusman T."/>
            <person name="Lifshitz Z."/>
            <person name="Cohen O."/>
            <person name="Gilbert J.A."/>
            <person name="Pupko T."/>
            <person name="Shuman H.A."/>
            <person name="Segal G."/>
        </authorList>
    </citation>
    <scope>NUCLEOTIDE SEQUENCE [LARGE SCALE GENOMIC DNA]</scope>
    <source>
        <strain evidence="1 2">ATCC 49505</strain>
    </source>
</reference>
<organism evidence="1 2">
    <name type="scientific">Legionella londiniensis</name>
    <dbReference type="NCBI Taxonomy" id="45068"/>
    <lineage>
        <taxon>Bacteria</taxon>
        <taxon>Pseudomonadati</taxon>
        <taxon>Pseudomonadota</taxon>
        <taxon>Gammaproteobacteria</taxon>
        <taxon>Legionellales</taxon>
        <taxon>Legionellaceae</taxon>
        <taxon>Legionella</taxon>
    </lineage>
</organism>
<dbReference type="Pfam" id="PF22752">
    <property type="entry name" value="DUF488-N3i"/>
    <property type="match status" value="1"/>
</dbReference>
<keyword evidence="1" id="KW-0808">Transferase</keyword>
<sequence>MKLKDISICRVYELPEEKEGIWILVDKLWPRGIKKEELPYDEWLQEIAPSAALRKWFDHDPEKWEEFRRKYAEELHEKEELVQKLLEKAKQNPVTLLFAAKDKRHNHALVLKEALLAWPEFPDFCKD</sequence>
<keyword evidence="1" id="KW-0489">Methyltransferase</keyword>
<dbReference type="OrthoDB" id="9790745at2"/>
<dbReference type="GO" id="GO:0008168">
    <property type="term" value="F:methyltransferase activity"/>
    <property type="evidence" value="ECO:0007669"/>
    <property type="project" value="UniProtKB-KW"/>
</dbReference>
<dbReference type="STRING" id="45068.Llon_0453"/>
<dbReference type="RefSeq" id="WP_058528471.1">
    <property type="nucleotide sequence ID" value="NZ_CAAAHZ010000001.1"/>
</dbReference>
<dbReference type="InterPro" id="IPR052552">
    <property type="entry name" value="YeaO-like"/>
</dbReference>
<keyword evidence="2" id="KW-1185">Reference proteome</keyword>
<accession>A0A0W0VR67</accession>
<protein>
    <submittedName>
        <fullName evidence="1">Uroporphyrin-III C-methyltransferase</fullName>
    </submittedName>
</protein>
<dbReference type="PANTHER" id="PTHR36849:SF1">
    <property type="entry name" value="CYTOPLASMIC PROTEIN"/>
    <property type="match status" value="1"/>
</dbReference>
<dbReference type="AlphaFoldDB" id="A0A0W0VR67"/>
<gene>
    <name evidence="1" type="ORF">Llon_0453</name>
</gene>
<dbReference type="Proteomes" id="UP000054997">
    <property type="component" value="Unassembled WGS sequence"/>
</dbReference>
<name>A0A0W0VR67_9GAMM</name>
<dbReference type="PATRIC" id="fig|45068.5.peg.488"/>
<evidence type="ECO:0000313" key="2">
    <source>
        <dbReference type="Proteomes" id="UP000054997"/>
    </source>
</evidence>